<organism evidence="2 3">
    <name type="scientific">Thermochromatium tepidum ATCC 43061</name>
    <dbReference type="NCBI Taxonomy" id="316276"/>
    <lineage>
        <taxon>Bacteria</taxon>
        <taxon>Pseudomonadati</taxon>
        <taxon>Pseudomonadota</taxon>
        <taxon>Gammaproteobacteria</taxon>
        <taxon>Chromatiales</taxon>
        <taxon>Chromatiaceae</taxon>
        <taxon>Thermochromatium</taxon>
    </lineage>
</organism>
<evidence type="ECO:0000313" key="2">
    <source>
        <dbReference type="EMBL" id="QGU32015.1"/>
    </source>
</evidence>
<feature type="domain" description="Filamentous haemagglutinin FhaB/tRNA nuclease CdiA-like TPS" evidence="1">
    <location>
        <begin position="43"/>
        <end position="150"/>
    </location>
</feature>
<reference evidence="2 3" key="1">
    <citation type="submission" date="2019-12" db="EMBL/GenBank/DDBJ databases">
        <title>The complete genome of the thermophilic, anoxygenic phototrophic gammaproteobacterium Thermochromatium tepidum.</title>
        <authorList>
            <person name="Sattley W.M."/>
            <person name="Swingley W.D."/>
            <person name="Burchell B.M."/>
            <person name="Gurbani S.A."/>
            <person name="Kujawa C.M."/>
            <person name="Nuccio D.A."/>
            <person name="Schladweiler J."/>
            <person name="Shaffer K.N."/>
            <person name="Stokes L.M."/>
            <person name="Touchman J.W."/>
            <person name="Blankenship R.E."/>
            <person name="Madigan M.T."/>
        </authorList>
    </citation>
    <scope>NUCLEOTIDE SEQUENCE [LARGE SCALE GENOMIC DNA]</scope>
    <source>
        <strain evidence="2 3">ATCC 43061</strain>
    </source>
</reference>
<dbReference type="SMART" id="SM00912">
    <property type="entry name" value="Haemagg_act"/>
    <property type="match status" value="1"/>
</dbReference>
<dbReference type="OrthoDB" id="5563402at2"/>
<evidence type="ECO:0000313" key="3">
    <source>
        <dbReference type="Proteomes" id="UP000426424"/>
    </source>
</evidence>
<dbReference type="KEGG" id="ttp:E6P07_02840"/>
<dbReference type="InterPro" id="IPR008638">
    <property type="entry name" value="FhaB/CdiA-like_TPS"/>
</dbReference>
<sequence length="1105" mass="110505">MREKLNTQTTPLAMPVRYLMAGILLLDTSVCLAQIITDGTVGPAMSLSGPEMTIGAELGSTRGANLFHSFQRFDIPTGHQATFTGPDQIQNVIGRVTGGQTSHIDGTLRSTVGQADVYLINPSGVVLGPNARVDVPAALHLSTADELRFSDGSRYSASDPAGSTLTLAAPESFGFLAPQPASLTIEGSQLELKPGKAATLTAGDVGIVGTSERRASLKAPGGEVRIEAIGDRVGQVSVSTPTKQPGSGRLSLDQAQIETSGAGGGRIQIRAGEADLRATSILTDNTGAIDASAGIDILVSGRLQLRDQTGVSSDALSMGDAGSVSVNADRLELLNGSWISSSTYAQGAGGEVHIQAGSVRLDGFGVPDQFTWIASGAAPGSSGEAGRVSLTVAGLLEVLNGALISSSTWGVGKAGGVTISAGSLRLDDFGMDQFTGIWSDTNTDSGGDAGTVSLRVAGLLEVLNGAAISSSTQGSGQAGGVTISAGSLRLDGLGAPDRFTGIASQAIPGSSGEAGTISLTVEGLLEVLNGAEISSSTGGLGQAGEVTISAGSLRLDGLGAPNQATGIATQASEGSSGEAGTISLTVEGLLEVLNGAQISSSTFGLGKAGEITIAADSIRLDGLGALNQFTGVVSSASSDTSGDAGRVSLTVEGLLEVLNGAVISSSTWGVGKAGGVTISAGSLRLDGLGAPDQFTGIASEALLDSSGEAGTVSLSVDELLEVLNGAEISSSTFGLGKAGEVMISAGSMRLDGLGAPDEFTGIASRAGRGSSSDAGRVSLTVDGLLEVLNGARLSTSTLATGDAGDLSIKARHLLILGPDSGAVSAAYSSATGQVGNLVIETDTLSLADGGILSIEAQQTVTDPGQVSADRTLKVKANRFWLDGGVVVASSTGNVPAAAIQIQADELRLANDSRITTEAAQADAGPISIGGGRLWLADSLITTSANGAVGDGGDIKLTPEYLILDGGFIQANTAAVGARGGDIRIDTRALIASQSLVEIGGAERQTFTAESGRNIIQAAAPGGEQGTIEVTSPDLDLTSALVPLASPFSDPDELFTDLCRTLNEAGASSLVERGYGGLPPAPAPTAISFTPERLDRLNTASSGALE</sequence>
<gene>
    <name evidence="2" type="ORF">E6P07_02840</name>
</gene>
<proteinExistence type="predicted"/>
<dbReference type="InterPro" id="IPR012334">
    <property type="entry name" value="Pectin_lyas_fold"/>
</dbReference>
<dbReference type="AlphaFoldDB" id="A0A6I6DZ55"/>
<dbReference type="SUPFAM" id="SSF51126">
    <property type="entry name" value="Pectin lyase-like"/>
    <property type="match status" value="2"/>
</dbReference>
<dbReference type="NCBIfam" id="TIGR01901">
    <property type="entry name" value="adhes_NPXG"/>
    <property type="match status" value="1"/>
</dbReference>
<dbReference type="EMBL" id="CP039268">
    <property type="protein sequence ID" value="QGU32015.1"/>
    <property type="molecule type" value="Genomic_DNA"/>
</dbReference>
<dbReference type="Pfam" id="PF05860">
    <property type="entry name" value="TPS"/>
    <property type="match status" value="1"/>
</dbReference>
<evidence type="ECO:0000259" key="1">
    <source>
        <dbReference type="SMART" id="SM00912"/>
    </source>
</evidence>
<dbReference type="Gene3D" id="2.160.20.10">
    <property type="entry name" value="Single-stranded right-handed beta-helix, Pectin lyase-like"/>
    <property type="match status" value="3"/>
</dbReference>
<protein>
    <submittedName>
        <fullName evidence="2">Filamentous hemagglutinin N-terminal domain-containing protein</fullName>
    </submittedName>
</protein>
<keyword evidence="3" id="KW-1185">Reference proteome</keyword>
<dbReference type="Proteomes" id="UP000426424">
    <property type="component" value="Chromosome"/>
</dbReference>
<name>A0A6I6DZ55_THETI</name>
<dbReference type="InterPro" id="IPR011050">
    <property type="entry name" value="Pectin_lyase_fold/virulence"/>
</dbReference>
<accession>A0A6I6DZ55</accession>